<dbReference type="GO" id="GO:0008168">
    <property type="term" value="F:methyltransferase activity"/>
    <property type="evidence" value="ECO:0007669"/>
    <property type="project" value="UniProtKB-KW"/>
</dbReference>
<keyword evidence="2" id="KW-1185">Reference proteome</keyword>
<evidence type="ECO:0000313" key="2">
    <source>
        <dbReference type="Proteomes" id="UP000199337"/>
    </source>
</evidence>
<gene>
    <name evidence="1" type="ORF">SAMN05660649_01596</name>
</gene>
<dbReference type="STRING" id="341036.SAMN05660649_01596"/>
<dbReference type="AlphaFoldDB" id="A0A1I2RSQ7"/>
<dbReference type="EMBL" id="FOOX01000004">
    <property type="protein sequence ID" value="SFG40786.1"/>
    <property type="molecule type" value="Genomic_DNA"/>
</dbReference>
<reference evidence="2" key="1">
    <citation type="submission" date="2016-10" db="EMBL/GenBank/DDBJ databases">
        <authorList>
            <person name="Varghese N."/>
            <person name="Submissions S."/>
        </authorList>
    </citation>
    <scope>NUCLEOTIDE SEQUENCE [LARGE SCALE GENOMIC DNA]</scope>
    <source>
        <strain evidence="2">DSM 17038</strain>
    </source>
</reference>
<keyword evidence="1" id="KW-0489">Methyltransferase</keyword>
<dbReference type="Proteomes" id="UP000199337">
    <property type="component" value="Unassembled WGS sequence"/>
</dbReference>
<name>A0A1I2RSQ7_9FIRM</name>
<keyword evidence="1" id="KW-0808">Transferase</keyword>
<dbReference type="Gene3D" id="3.30.1360.120">
    <property type="entry name" value="Probable tRNA modification gtpase trme, domain 1"/>
    <property type="match status" value="1"/>
</dbReference>
<accession>A0A1I2RSQ7</accession>
<protein>
    <submittedName>
        <fullName evidence="1">Aminomethyltransferase folate-binding domain-containing protein</fullName>
    </submittedName>
</protein>
<dbReference type="OrthoDB" id="5417714at2"/>
<dbReference type="RefSeq" id="WP_092470407.1">
    <property type="nucleotide sequence ID" value="NZ_FOOX01000004.1"/>
</dbReference>
<dbReference type="SUPFAM" id="SSF103025">
    <property type="entry name" value="Folate-binding domain"/>
    <property type="match status" value="1"/>
</dbReference>
<proteinExistence type="predicted"/>
<evidence type="ECO:0000313" key="1">
    <source>
        <dbReference type="EMBL" id="SFG40786.1"/>
    </source>
</evidence>
<organism evidence="1 2">
    <name type="scientific">Desulfotruncus arcticus DSM 17038</name>
    <dbReference type="NCBI Taxonomy" id="1121424"/>
    <lineage>
        <taxon>Bacteria</taxon>
        <taxon>Bacillati</taxon>
        <taxon>Bacillota</taxon>
        <taxon>Clostridia</taxon>
        <taxon>Eubacteriales</taxon>
        <taxon>Desulfallaceae</taxon>
        <taxon>Desulfotruncus</taxon>
    </lineage>
</organism>
<sequence length="212" mass="23305">MTELQRRSPVQFKTGAQKIEMRDNWPVVLEYRDEGRGPFLVDLTHKAKWDLQDKHLALRKPLGLDIPDLPGACTFQQGVLINRLNRTQSAMWHLLADAPALPGEPGYTDVTEATVLVALFGPNVLAITEKLTALDLLDPLKQTPFLLQGPFSNVPCQVVTLARGRGFDGGLLLTCSRGYAQSMVHAILDAGAEFDLRPAGEQRFSAWASGLC</sequence>
<dbReference type="InterPro" id="IPR027266">
    <property type="entry name" value="TrmE/GcvT-like"/>
</dbReference>
<dbReference type="GO" id="GO:0032259">
    <property type="term" value="P:methylation"/>
    <property type="evidence" value="ECO:0007669"/>
    <property type="project" value="UniProtKB-KW"/>
</dbReference>